<evidence type="ECO:0000259" key="8">
    <source>
        <dbReference type="PROSITE" id="PS50011"/>
    </source>
</evidence>
<evidence type="ECO:0000256" key="1">
    <source>
        <dbReference type="ARBA" id="ARBA00004651"/>
    </source>
</evidence>
<keyword evidence="10" id="KW-1185">Reference proteome</keyword>
<sequence>MATANIEIYQVDSPGTANSLDSSISPSTNTTTKITTAASSKGQPKDKKWYLWWNSEEWWACWIGFVFFGIVCGCVHHNIPQPEFLPWRTNPFSTFATQGNFGVLVMFPAMGLMLWLAMTSIQAKNWSRFPLGFTLVFFIALISKMLASNVIIKSASLGDSIWAIIFGAVLRNLFSIRQNYRDRLPPWLKIAQQTELYIAVSLVLLCIDMSVLKPLAPRALLVSWIDTPTLFMVVAYFGYKVLKIDMQTAIIMSGATFICGSSAAIALGAAIGAPTKTEMPIAIISVFTIPSIIALPYVAKSLYFTPEVSGAWFGGCVDSTGAVIAAASIYGDKTAINTSAVVKMMQNVLIGPLSVIMTWAWARHELAASKKDAEDLETMLVEESPESLELEDVEQKQQQKERRQMALMKVKQQQTKPIVVLWNRFPKFVIGFIITAVLFNTVVPNDVDIRNNVNNFCFYISEWFSTLSFVSIGLGLQFNELKRNIRHLGLLCTLYIIAQMIDIVITGLLAWLAFTKVPGRQPHHNLNEYHPYEKILGRSRRYDPLLAEQNRRLNGDDDDSIYDVNGPYRSTVVKCIYAGRHQTRASRAGLTFNEQQRGWVDLNAGEGGASGEASNFDVRPDNVGLGLTTIPRESSETEDQPPSSGSRNNSLFFGSDITSDLPRPPPSRTIKKDTKLAPINTSAPIPESTSEDIRETHHSSLASRLRNIVAANRRTVVKTLPIPEHLRSDVSVSETSSPTSSSTSPTRNTTPSPSNSIDHKQHELRYISGFSSSSFSDDDSFLPLPSPAVALTPSASTSSLNPSMHATKYIARSTTPSPTDSEGHLAPAESDLNIPILSASPSYTPRKKREIPSVVDFPLLGDSVFEETERPSKTQQTQKNYLLDHQSKYHASPLGNRLAHDSRIRSSIDREVAILEYIDHPNVVQLDCTMETEHHFCLVLENVDGGELYDYVEKLHSSLSAGQTIDELLVKRLFLQLALRLIVRRLVPDILITTPSGQDTPVLKLTDFGLARVINADNPILHTRCGSEEYAAPEIIQNSGYDGRQTDTWALGVILYALLVGYLPFMYNPARGEKVSHLFYRILSSSQVKWPSEWTKDPSRSISQEAKDVVNRLLTRQPEKRITLVDVKHMPWFSDCDADIDMAEVA</sequence>
<evidence type="ECO:0000256" key="2">
    <source>
        <dbReference type="ARBA" id="ARBA00022475"/>
    </source>
</evidence>
<feature type="region of interest" description="Disordered" evidence="6">
    <location>
        <begin position="603"/>
        <end position="698"/>
    </location>
</feature>
<feature type="region of interest" description="Disordered" evidence="6">
    <location>
        <begin position="728"/>
        <end position="760"/>
    </location>
</feature>
<dbReference type="PANTHER" id="PTHR30106">
    <property type="entry name" value="INNER MEMBRANE PROTEIN YEIH-RELATED"/>
    <property type="match status" value="1"/>
</dbReference>
<gene>
    <name evidence="9" type="ORF">INT43_003256</name>
</gene>
<keyword evidence="5 7" id="KW-0472">Membrane</keyword>
<reference evidence="9" key="1">
    <citation type="submission" date="2020-12" db="EMBL/GenBank/DDBJ databases">
        <title>Metabolic potential, ecology and presence of endohyphal bacteria is reflected in genomic diversity of Mucoromycotina.</title>
        <authorList>
            <person name="Muszewska A."/>
            <person name="Okrasinska A."/>
            <person name="Steczkiewicz K."/>
            <person name="Drgas O."/>
            <person name="Orlowska M."/>
            <person name="Perlinska-Lenart U."/>
            <person name="Aleksandrzak-Piekarczyk T."/>
            <person name="Szatraj K."/>
            <person name="Zielenkiewicz U."/>
            <person name="Pilsyk S."/>
            <person name="Malc E."/>
            <person name="Mieczkowski P."/>
            <person name="Kruszewska J.S."/>
            <person name="Biernat P."/>
            <person name="Pawlowska J."/>
        </authorList>
    </citation>
    <scope>NUCLEOTIDE SEQUENCE</scope>
    <source>
        <strain evidence="9">WA0000067209</strain>
    </source>
</reference>
<keyword evidence="3 7" id="KW-0812">Transmembrane</keyword>
<dbReference type="Proteomes" id="UP000654370">
    <property type="component" value="Unassembled WGS sequence"/>
</dbReference>
<dbReference type="GO" id="GO:0005524">
    <property type="term" value="F:ATP binding"/>
    <property type="evidence" value="ECO:0007669"/>
    <property type="project" value="InterPro"/>
</dbReference>
<feature type="transmembrane region" description="Helical" evidence="7">
    <location>
        <begin position="58"/>
        <end position="79"/>
    </location>
</feature>
<feature type="transmembrane region" description="Helical" evidence="7">
    <location>
        <begin position="218"/>
        <end position="237"/>
    </location>
</feature>
<feature type="transmembrane region" description="Helical" evidence="7">
    <location>
        <begin position="279"/>
        <end position="299"/>
    </location>
</feature>
<feature type="transmembrane region" description="Helical" evidence="7">
    <location>
        <begin position="129"/>
        <end position="151"/>
    </location>
</feature>
<evidence type="ECO:0000313" key="10">
    <source>
        <dbReference type="Proteomes" id="UP000654370"/>
    </source>
</evidence>
<feature type="transmembrane region" description="Helical" evidence="7">
    <location>
        <begin position="343"/>
        <end position="362"/>
    </location>
</feature>
<comment type="caution">
    <text evidence="9">The sequence shown here is derived from an EMBL/GenBank/DDBJ whole genome shotgun (WGS) entry which is preliminary data.</text>
</comment>
<dbReference type="Pfam" id="PF00069">
    <property type="entry name" value="Pkinase"/>
    <property type="match status" value="1"/>
</dbReference>
<dbReference type="Pfam" id="PF03601">
    <property type="entry name" value="Cons_hypoth698"/>
    <property type="match status" value="1"/>
</dbReference>
<protein>
    <recommendedName>
        <fullName evidence="8">Protein kinase domain-containing protein</fullName>
    </recommendedName>
</protein>
<feature type="compositionally biased region" description="Low complexity" evidence="6">
    <location>
        <begin position="729"/>
        <end position="756"/>
    </location>
</feature>
<evidence type="ECO:0000256" key="4">
    <source>
        <dbReference type="ARBA" id="ARBA00022989"/>
    </source>
</evidence>
<feature type="transmembrane region" description="Helical" evidence="7">
    <location>
        <begin position="249"/>
        <end position="273"/>
    </location>
</feature>
<keyword evidence="4 7" id="KW-1133">Transmembrane helix</keyword>
<feature type="transmembrane region" description="Helical" evidence="7">
    <location>
        <begin position="195"/>
        <end position="212"/>
    </location>
</feature>
<feature type="transmembrane region" description="Helical" evidence="7">
    <location>
        <begin position="99"/>
        <end position="117"/>
    </location>
</feature>
<dbReference type="OrthoDB" id="2362862at2759"/>
<evidence type="ECO:0000256" key="6">
    <source>
        <dbReference type="SAM" id="MobiDB-lite"/>
    </source>
</evidence>
<accession>A0A8H7PQF5</accession>
<feature type="transmembrane region" description="Helical" evidence="7">
    <location>
        <begin position="311"/>
        <end position="331"/>
    </location>
</feature>
<keyword evidence="2" id="KW-1003">Cell membrane</keyword>
<dbReference type="PROSITE" id="PS50011">
    <property type="entry name" value="PROTEIN_KINASE_DOM"/>
    <property type="match status" value="1"/>
</dbReference>
<dbReference type="InterPro" id="IPR018383">
    <property type="entry name" value="UPF0324_pro"/>
</dbReference>
<feature type="transmembrane region" description="Helical" evidence="7">
    <location>
        <begin position="157"/>
        <end position="174"/>
    </location>
</feature>
<dbReference type="GO" id="GO:0005886">
    <property type="term" value="C:plasma membrane"/>
    <property type="evidence" value="ECO:0007669"/>
    <property type="project" value="UniProtKB-SubCell"/>
</dbReference>
<feature type="compositionally biased region" description="Polar residues" evidence="6">
    <location>
        <begin position="640"/>
        <end position="658"/>
    </location>
</feature>
<comment type="subcellular location">
    <subcellularLocation>
        <location evidence="1">Cell membrane</location>
        <topology evidence="1">Multi-pass membrane protein</topology>
    </subcellularLocation>
</comment>
<dbReference type="AlphaFoldDB" id="A0A8H7PQF5"/>
<dbReference type="Gene3D" id="1.10.510.10">
    <property type="entry name" value="Transferase(Phosphotransferase) domain 1"/>
    <property type="match status" value="1"/>
</dbReference>
<dbReference type="Gene3D" id="3.30.200.20">
    <property type="entry name" value="Phosphorylase Kinase, domain 1"/>
    <property type="match status" value="1"/>
</dbReference>
<dbReference type="PANTHER" id="PTHR30106:SF1">
    <property type="entry name" value="UPF0324 MEMBRANE PROTEIN FN0533"/>
    <property type="match status" value="1"/>
</dbReference>
<evidence type="ECO:0000256" key="5">
    <source>
        <dbReference type="ARBA" id="ARBA00023136"/>
    </source>
</evidence>
<feature type="transmembrane region" description="Helical" evidence="7">
    <location>
        <begin position="488"/>
        <end position="514"/>
    </location>
</feature>
<dbReference type="GO" id="GO:0004672">
    <property type="term" value="F:protein kinase activity"/>
    <property type="evidence" value="ECO:0007669"/>
    <property type="project" value="InterPro"/>
</dbReference>
<evidence type="ECO:0000256" key="3">
    <source>
        <dbReference type="ARBA" id="ARBA00022692"/>
    </source>
</evidence>
<proteinExistence type="predicted"/>
<organism evidence="9 10">
    <name type="scientific">Mortierella isabellina</name>
    <name type="common">Filamentous fungus</name>
    <name type="synonym">Umbelopsis isabellina</name>
    <dbReference type="NCBI Taxonomy" id="91625"/>
    <lineage>
        <taxon>Eukaryota</taxon>
        <taxon>Fungi</taxon>
        <taxon>Fungi incertae sedis</taxon>
        <taxon>Mucoromycota</taxon>
        <taxon>Mucoromycotina</taxon>
        <taxon>Umbelopsidomycetes</taxon>
        <taxon>Umbelopsidales</taxon>
        <taxon>Umbelopsidaceae</taxon>
        <taxon>Umbelopsis</taxon>
    </lineage>
</organism>
<feature type="transmembrane region" description="Helical" evidence="7">
    <location>
        <begin position="456"/>
        <end position="476"/>
    </location>
</feature>
<evidence type="ECO:0000256" key="7">
    <source>
        <dbReference type="SAM" id="Phobius"/>
    </source>
</evidence>
<dbReference type="SUPFAM" id="SSF56112">
    <property type="entry name" value="Protein kinase-like (PK-like)"/>
    <property type="match status" value="1"/>
</dbReference>
<feature type="transmembrane region" description="Helical" evidence="7">
    <location>
        <begin position="425"/>
        <end position="444"/>
    </location>
</feature>
<dbReference type="InterPro" id="IPR011009">
    <property type="entry name" value="Kinase-like_dom_sf"/>
</dbReference>
<evidence type="ECO:0000313" key="9">
    <source>
        <dbReference type="EMBL" id="KAG2178003.1"/>
    </source>
</evidence>
<feature type="domain" description="Protein kinase" evidence="8">
    <location>
        <begin position="854"/>
        <end position="1133"/>
    </location>
</feature>
<dbReference type="EMBL" id="JAEPQZ010000008">
    <property type="protein sequence ID" value="KAG2178003.1"/>
    <property type="molecule type" value="Genomic_DNA"/>
</dbReference>
<dbReference type="InterPro" id="IPR000719">
    <property type="entry name" value="Prot_kinase_dom"/>
</dbReference>
<name>A0A8H7PQF5_MORIS</name>